<evidence type="ECO:0000313" key="1">
    <source>
        <dbReference type="EMBL" id="GIX87564.1"/>
    </source>
</evidence>
<protein>
    <submittedName>
        <fullName evidence="1">Uncharacterized protein</fullName>
    </submittedName>
</protein>
<organism evidence="1 2">
    <name type="scientific">Caerostris darwini</name>
    <dbReference type="NCBI Taxonomy" id="1538125"/>
    <lineage>
        <taxon>Eukaryota</taxon>
        <taxon>Metazoa</taxon>
        <taxon>Ecdysozoa</taxon>
        <taxon>Arthropoda</taxon>
        <taxon>Chelicerata</taxon>
        <taxon>Arachnida</taxon>
        <taxon>Araneae</taxon>
        <taxon>Araneomorphae</taxon>
        <taxon>Entelegynae</taxon>
        <taxon>Araneoidea</taxon>
        <taxon>Araneidae</taxon>
        <taxon>Caerostris</taxon>
    </lineage>
</organism>
<dbReference type="EMBL" id="BPLQ01002015">
    <property type="protein sequence ID" value="GIX87564.1"/>
    <property type="molecule type" value="Genomic_DNA"/>
</dbReference>
<comment type="caution">
    <text evidence="1">The sequence shown here is derived from an EMBL/GenBank/DDBJ whole genome shotgun (WGS) entry which is preliminary data.</text>
</comment>
<dbReference type="AlphaFoldDB" id="A0AAV4NRZ3"/>
<gene>
    <name evidence="1" type="ORF">CDAR_212031</name>
</gene>
<name>A0AAV4NRZ3_9ARAC</name>
<proteinExistence type="predicted"/>
<keyword evidence="2" id="KW-1185">Reference proteome</keyword>
<evidence type="ECO:0000313" key="2">
    <source>
        <dbReference type="Proteomes" id="UP001054837"/>
    </source>
</evidence>
<accession>A0AAV4NRZ3</accession>
<dbReference type="Proteomes" id="UP001054837">
    <property type="component" value="Unassembled WGS sequence"/>
</dbReference>
<sequence length="86" mass="9958">MDYKNLDLGYWPLDRLPCNKFSFTQSELCGTTNTAPLLRQRNFTEACLREASVDPRPVILLESNRRAFRLTNLQSLPLVLMRNLSI</sequence>
<reference evidence="1 2" key="1">
    <citation type="submission" date="2021-06" db="EMBL/GenBank/DDBJ databases">
        <title>Caerostris darwini draft genome.</title>
        <authorList>
            <person name="Kono N."/>
            <person name="Arakawa K."/>
        </authorList>
    </citation>
    <scope>NUCLEOTIDE SEQUENCE [LARGE SCALE GENOMIC DNA]</scope>
</reference>